<dbReference type="AlphaFoldDB" id="A0AAD4MHY1"/>
<dbReference type="EMBL" id="JAKKPZ010000596">
    <property type="protein sequence ID" value="KAI1693704.1"/>
    <property type="molecule type" value="Genomic_DNA"/>
</dbReference>
<evidence type="ECO:0000313" key="2">
    <source>
        <dbReference type="Proteomes" id="UP001201812"/>
    </source>
</evidence>
<name>A0AAD4MHY1_9BILA</name>
<comment type="caution">
    <text evidence="1">The sequence shown here is derived from an EMBL/GenBank/DDBJ whole genome shotgun (WGS) entry which is preliminary data.</text>
</comment>
<organism evidence="1 2">
    <name type="scientific">Ditylenchus destructor</name>
    <dbReference type="NCBI Taxonomy" id="166010"/>
    <lineage>
        <taxon>Eukaryota</taxon>
        <taxon>Metazoa</taxon>
        <taxon>Ecdysozoa</taxon>
        <taxon>Nematoda</taxon>
        <taxon>Chromadorea</taxon>
        <taxon>Rhabditida</taxon>
        <taxon>Tylenchina</taxon>
        <taxon>Tylenchomorpha</taxon>
        <taxon>Sphaerularioidea</taxon>
        <taxon>Anguinidae</taxon>
        <taxon>Anguininae</taxon>
        <taxon>Ditylenchus</taxon>
    </lineage>
</organism>
<reference evidence="1" key="1">
    <citation type="submission" date="2022-01" db="EMBL/GenBank/DDBJ databases">
        <title>Genome Sequence Resource for Two Populations of Ditylenchus destructor, the Migratory Endoparasitic Phytonematode.</title>
        <authorList>
            <person name="Zhang H."/>
            <person name="Lin R."/>
            <person name="Xie B."/>
        </authorList>
    </citation>
    <scope>NUCLEOTIDE SEQUENCE</scope>
    <source>
        <strain evidence="1">BazhouSP</strain>
    </source>
</reference>
<accession>A0AAD4MHY1</accession>
<protein>
    <submittedName>
        <fullName evidence="1">Uncharacterized protein</fullName>
    </submittedName>
</protein>
<keyword evidence="2" id="KW-1185">Reference proteome</keyword>
<proteinExistence type="predicted"/>
<sequence>MRPYLGQNVRIKWTEIFVGGENTYNPDRIEQMESIAHLWGDGDIRICSANVTDRQIVAEHFQLILNSPSVLKCQNLKMSNANFSFKDYKVLYSVKVFEIDYRIGEVDTNYWFQFIEQPGAKPVVVFGLLHRESIDNLLKQLSKVIF</sequence>
<evidence type="ECO:0000313" key="1">
    <source>
        <dbReference type="EMBL" id="KAI1693704.1"/>
    </source>
</evidence>
<dbReference type="Proteomes" id="UP001201812">
    <property type="component" value="Unassembled WGS sequence"/>
</dbReference>
<gene>
    <name evidence="1" type="ORF">DdX_20515</name>
</gene>